<accession>A0A9D2AXW8</accession>
<dbReference type="InterPro" id="IPR050472">
    <property type="entry name" value="Anth_synth/Amidotransfase"/>
</dbReference>
<dbReference type="GO" id="GO:0005829">
    <property type="term" value="C:cytosol"/>
    <property type="evidence" value="ECO:0007669"/>
    <property type="project" value="TreeGrafter"/>
</dbReference>
<proteinExistence type="predicted"/>
<evidence type="ECO:0000313" key="4">
    <source>
        <dbReference type="Proteomes" id="UP000824156"/>
    </source>
</evidence>
<dbReference type="PANTHER" id="PTHR43418:SF4">
    <property type="entry name" value="MULTIFUNCTIONAL TRYPTOPHAN BIOSYNTHESIS PROTEIN"/>
    <property type="match status" value="1"/>
</dbReference>
<feature type="domain" description="Glutamine amidotransferase" evidence="2">
    <location>
        <begin position="6"/>
        <end position="187"/>
    </location>
</feature>
<dbReference type="FunFam" id="3.40.50.880:FF:000003">
    <property type="entry name" value="Anthranilate synthase component II"/>
    <property type="match status" value="1"/>
</dbReference>
<dbReference type="Proteomes" id="UP000824156">
    <property type="component" value="Unassembled WGS sequence"/>
</dbReference>
<dbReference type="CDD" id="cd01743">
    <property type="entry name" value="GATase1_Anthranilate_Synthase"/>
    <property type="match status" value="1"/>
</dbReference>
<reference evidence="3" key="2">
    <citation type="submission" date="2021-04" db="EMBL/GenBank/DDBJ databases">
        <authorList>
            <person name="Gilroy R."/>
        </authorList>
    </citation>
    <scope>NUCLEOTIDE SEQUENCE</scope>
    <source>
        <strain evidence="3">1719</strain>
    </source>
</reference>
<dbReference type="GO" id="GO:0004049">
    <property type="term" value="F:anthranilate synthase activity"/>
    <property type="evidence" value="ECO:0007669"/>
    <property type="project" value="TreeGrafter"/>
</dbReference>
<evidence type="ECO:0000313" key="3">
    <source>
        <dbReference type="EMBL" id="HIX53965.1"/>
    </source>
</evidence>
<reference evidence="3" key="1">
    <citation type="journal article" date="2021" name="PeerJ">
        <title>Extensive microbial diversity within the chicken gut microbiome revealed by metagenomics and culture.</title>
        <authorList>
            <person name="Gilroy R."/>
            <person name="Ravi A."/>
            <person name="Getino M."/>
            <person name="Pursley I."/>
            <person name="Horton D.L."/>
            <person name="Alikhan N.F."/>
            <person name="Baker D."/>
            <person name="Gharbi K."/>
            <person name="Hall N."/>
            <person name="Watson M."/>
            <person name="Adriaenssens E.M."/>
            <person name="Foster-Nyarko E."/>
            <person name="Jarju S."/>
            <person name="Secka A."/>
            <person name="Antonio M."/>
            <person name="Oren A."/>
            <person name="Chaudhuri R.R."/>
            <person name="La Ragione R."/>
            <person name="Hildebrand F."/>
            <person name="Pallen M.J."/>
        </authorList>
    </citation>
    <scope>NUCLEOTIDE SEQUENCE</scope>
    <source>
        <strain evidence="3">1719</strain>
    </source>
</reference>
<dbReference type="GO" id="GO:0000162">
    <property type="term" value="P:L-tryptophan biosynthetic process"/>
    <property type="evidence" value="ECO:0007669"/>
    <property type="project" value="TreeGrafter"/>
</dbReference>
<evidence type="ECO:0000259" key="2">
    <source>
        <dbReference type="Pfam" id="PF00117"/>
    </source>
</evidence>
<dbReference type="InterPro" id="IPR006221">
    <property type="entry name" value="TrpG/PapA_dom"/>
</dbReference>
<dbReference type="PANTHER" id="PTHR43418">
    <property type="entry name" value="MULTIFUNCTIONAL TRYPTOPHAN BIOSYNTHESIS PROTEIN-RELATED"/>
    <property type="match status" value="1"/>
</dbReference>
<keyword evidence="1" id="KW-0315">Glutamine amidotransferase</keyword>
<dbReference type="Pfam" id="PF00117">
    <property type="entry name" value="GATase"/>
    <property type="match status" value="1"/>
</dbReference>
<dbReference type="Gene3D" id="3.40.50.880">
    <property type="match status" value="1"/>
</dbReference>
<dbReference type="InterPro" id="IPR029062">
    <property type="entry name" value="Class_I_gatase-like"/>
</dbReference>
<dbReference type="InterPro" id="IPR017926">
    <property type="entry name" value="GATASE"/>
</dbReference>
<dbReference type="SUPFAM" id="SSF52317">
    <property type="entry name" value="Class I glutamine amidotransferase-like"/>
    <property type="match status" value="1"/>
</dbReference>
<comment type="caution">
    <text evidence="3">The sequence shown here is derived from an EMBL/GenBank/DDBJ whole genome shotgun (WGS) entry which is preliminary data.</text>
</comment>
<name>A0A9D2AXW8_9SPHI</name>
<dbReference type="EMBL" id="DXEZ01000083">
    <property type="protein sequence ID" value="HIX53965.1"/>
    <property type="molecule type" value="Genomic_DNA"/>
</dbReference>
<evidence type="ECO:0000256" key="1">
    <source>
        <dbReference type="ARBA" id="ARBA00022962"/>
    </source>
</evidence>
<dbReference type="PRINTS" id="PR00096">
    <property type="entry name" value="GATASE"/>
</dbReference>
<gene>
    <name evidence="3" type="ORF">H9853_02980</name>
</gene>
<sequence>MKPPILVIDNYDSFTYNLVHLLKEMDQEVLVWRNDQFELDEVEAFNKILLSPGPGLPKDSGNLMPLIERYHSTKDILGVCLGMQALAEFYGGKLLNLTHPFHGVQSELIVKDQDAPLYKNYPTDAKIGRYHSWVVDPESFPEDLQITAVDGADWIMGIRHKLHNVRGIQFHPESVLTDFGEVIIKNWTDL</sequence>
<dbReference type="AlphaFoldDB" id="A0A9D2AXW8"/>
<dbReference type="PROSITE" id="PS51273">
    <property type="entry name" value="GATASE_TYPE_1"/>
    <property type="match status" value="1"/>
</dbReference>
<dbReference type="PRINTS" id="PR00097">
    <property type="entry name" value="ANTSNTHASEII"/>
</dbReference>
<dbReference type="NCBIfam" id="TIGR00566">
    <property type="entry name" value="trpG_papA"/>
    <property type="match status" value="1"/>
</dbReference>
<organism evidence="3 4">
    <name type="scientific">Candidatus Sphingobacterium stercoripullorum</name>
    <dbReference type="NCBI Taxonomy" id="2838759"/>
    <lineage>
        <taxon>Bacteria</taxon>
        <taxon>Pseudomonadati</taxon>
        <taxon>Bacteroidota</taxon>
        <taxon>Sphingobacteriia</taxon>
        <taxon>Sphingobacteriales</taxon>
        <taxon>Sphingobacteriaceae</taxon>
        <taxon>Sphingobacterium</taxon>
    </lineage>
</organism>
<protein>
    <submittedName>
        <fullName evidence="3">Aminodeoxychorismate/anthranilate synthase component II</fullName>
    </submittedName>
</protein>